<dbReference type="RefSeq" id="WP_161968595.1">
    <property type="nucleotide sequence ID" value="NZ_JBFAUK010000025.1"/>
</dbReference>
<sequence length="133" mass="13680">MTGPENAPLEAATADDAAAFLLEKLADKLGSRAPGTLVFGEPVVSRDVTVIPVGRIGLGFGGNAAGQEAGEDGLAGGGVEAKPLGFIEIKEGRTTYKPIRDPWVNALVPLAGGLLAGATGTVILRHLARRRRR</sequence>
<feature type="transmembrane region" description="Helical" evidence="1">
    <location>
        <begin position="103"/>
        <end position="124"/>
    </location>
</feature>
<evidence type="ECO:0000313" key="2">
    <source>
        <dbReference type="EMBL" id="MEV5509867.1"/>
    </source>
</evidence>
<proteinExistence type="predicted"/>
<dbReference type="InterPro" id="IPR014229">
    <property type="entry name" value="Spore_YtfJ"/>
</dbReference>
<gene>
    <name evidence="2" type="ORF">AB0L16_26095</name>
</gene>
<organism evidence="2 3">
    <name type="scientific">Streptomyces orinoci</name>
    <name type="common">Streptoverticillium orinoci</name>
    <dbReference type="NCBI Taxonomy" id="67339"/>
    <lineage>
        <taxon>Bacteria</taxon>
        <taxon>Bacillati</taxon>
        <taxon>Actinomycetota</taxon>
        <taxon>Actinomycetes</taxon>
        <taxon>Kitasatosporales</taxon>
        <taxon>Streptomycetaceae</taxon>
        <taxon>Streptomyces</taxon>
    </lineage>
</organism>
<keyword evidence="1" id="KW-1133">Transmembrane helix</keyword>
<evidence type="ECO:0000313" key="3">
    <source>
        <dbReference type="Proteomes" id="UP001552594"/>
    </source>
</evidence>
<dbReference type="Pfam" id="PF09579">
    <property type="entry name" value="Spore_YtfJ"/>
    <property type="match status" value="1"/>
</dbReference>
<keyword evidence="1" id="KW-0472">Membrane</keyword>
<protein>
    <submittedName>
        <fullName evidence="2">Spore germination protein GerW family protein</fullName>
    </submittedName>
</protein>
<keyword evidence="3" id="KW-1185">Reference proteome</keyword>
<dbReference type="Proteomes" id="UP001552594">
    <property type="component" value="Unassembled WGS sequence"/>
</dbReference>
<dbReference type="EMBL" id="JBFAUK010000025">
    <property type="protein sequence ID" value="MEV5509867.1"/>
    <property type="molecule type" value="Genomic_DNA"/>
</dbReference>
<name>A0ABV3K3X8_STRON</name>
<keyword evidence="1" id="KW-0812">Transmembrane</keyword>
<reference evidence="2 3" key="1">
    <citation type="submission" date="2024-06" db="EMBL/GenBank/DDBJ databases">
        <title>The Natural Products Discovery Center: Release of the First 8490 Sequenced Strains for Exploring Actinobacteria Biosynthetic Diversity.</title>
        <authorList>
            <person name="Kalkreuter E."/>
            <person name="Kautsar S.A."/>
            <person name="Yang D."/>
            <person name="Bader C.D."/>
            <person name="Teijaro C.N."/>
            <person name="Fluegel L."/>
            <person name="Davis C.M."/>
            <person name="Simpson J.R."/>
            <person name="Lauterbach L."/>
            <person name="Steele A.D."/>
            <person name="Gui C."/>
            <person name="Meng S."/>
            <person name="Li G."/>
            <person name="Viehrig K."/>
            <person name="Ye F."/>
            <person name="Su P."/>
            <person name="Kiefer A.F."/>
            <person name="Nichols A."/>
            <person name="Cepeda A.J."/>
            <person name="Yan W."/>
            <person name="Fan B."/>
            <person name="Jiang Y."/>
            <person name="Adhikari A."/>
            <person name="Zheng C.-J."/>
            <person name="Schuster L."/>
            <person name="Cowan T.M."/>
            <person name="Smanski M.J."/>
            <person name="Chevrette M.G."/>
            <person name="De Carvalho L.P.S."/>
            <person name="Shen B."/>
        </authorList>
    </citation>
    <scope>NUCLEOTIDE SEQUENCE [LARGE SCALE GENOMIC DNA]</scope>
    <source>
        <strain evidence="2 3">NPDC052347</strain>
    </source>
</reference>
<evidence type="ECO:0000256" key="1">
    <source>
        <dbReference type="SAM" id="Phobius"/>
    </source>
</evidence>
<comment type="caution">
    <text evidence="2">The sequence shown here is derived from an EMBL/GenBank/DDBJ whole genome shotgun (WGS) entry which is preliminary data.</text>
</comment>
<accession>A0ABV3K3X8</accession>